<evidence type="ECO:0000313" key="10">
    <source>
        <dbReference type="Proteomes" id="UP001171902"/>
    </source>
</evidence>
<dbReference type="RefSeq" id="WP_289957671.1">
    <property type="nucleotide sequence ID" value="NZ_JAUEMJ010000003.1"/>
</dbReference>
<feature type="active site" description="Proton donor" evidence="6">
    <location>
        <position position="89"/>
    </location>
</feature>
<dbReference type="Pfam" id="PF00383">
    <property type="entry name" value="dCMP_cyt_deam_1"/>
    <property type="match status" value="1"/>
</dbReference>
<keyword evidence="1 6" id="KW-0819">tRNA processing</keyword>
<organism evidence="9 10">
    <name type="scientific">Glycomyces tritici</name>
    <dbReference type="NCBI Taxonomy" id="2665176"/>
    <lineage>
        <taxon>Bacteria</taxon>
        <taxon>Bacillati</taxon>
        <taxon>Actinomycetota</taxon>
        <taxon>Actinomycetes</taxon>
        <taxon>Glycomycetales</taxon>
        <taxon>Glycomycetaceae</taxon>
        <taxon>Glycomyces</taxon>
    </lineage>
</organism>
<name>A0ABT7YQ65_9ACTN</name>
<feature type="region of interest" description="Disordered" evidence="7">
    <location>
        <begin position="22"/>
        <end position="54"/>
    </location>
</feature>
<reference evidence="9" key="1">
    <citation type="submission" date="2023-06" db="EMBL/GenBank/DDBJ databases">
        <title>Gycomyces niveus sp.nov., a novel actinomycete isolated from soil in Shouguang.</title>
        <authorList>
            <person name="Yang X."/>
            <person name="Zhao J."/>
        </authorList>
    </citation>
    <scope>NUCLEOTIDE SEQUENCE</scope>
    <source>
        <strain evidence="9">NEAU C2</strain>
    </source>
</reference>
<dbReference type="PANTHER" id="PTHR11079">
    <property type="entry name" value="CYTOSINE DEAMINASE FAMILY MEMBER"/>
    <property type="match status" value="1"/>
</dbReference>
<feature type="domain" description="CMP/dCMP-type deaminase" evidence="8">
    <location>
        <begin position="6"/>
        <end position="148"/>
    </location>
</feature>
<keyword evidence="3 6" id="KW-0378">Hydrolase</keyword>
<comment type="function">
    <text evidence="6">Catalyzes the deamination of adenosine to inosine at the wobble position 34 of tRNA(Arg2).</text>
</comment>
<dbReference type="InterPro" id="IPR002125">
    <property type="entry name" value="CMP_dCMP_dom"/>
</dbReference>
<evidence type="ECO:0000256" key="1">
    <source>
        <dbReference type="ARBA" id="ARBA00022694"/>
    </source>
</evidence>
<dbReference type="Proteomes" id="UP001171902">
    <property type="component" value="Unassembled WGS sequence"/>
</dbReference>
<evidence type="ECO:0000256" key="7">
    <source>
        <dbReference type="SAM" id="MobiDB-lite"/>
    </source>
</evidence>
<evidence type="ECO:0000256" key="3">
    <source>
        <dbReference type="ARBA" id="ARBA00022801"/>
    </source>
</evidence>
<evidence type="ECO:0000256" key="2">
    <source>
        <dbReference type="ARBA" id="ARBA00022723"/>
    </source>
</evidence>
<comment type="cofactor">
    <cofactor evidence="6">
        <name>Zn(2+)</name>
        <dbReference type="ChEBI" id="CHEBI:29105"/>
    </cofactor>
    <text evidence="6">Binds 1 zinc ion per subunit.</text>
</comment>
<gene>
    <name evidence="6" type="primary">tadA</name>
    <name evidence="9" type="ORF">QWI33_13545</name>
</gene>
<evidence type="ECO:0000259" key="8">
    <source>
        <dbReference type="PROSITE" id="PS51747"/>
    </source>
</evidence>
<dbReference type="PANTHER" id="PTHR11079:SF202">
    <property type="entry name" value="TRNA-SPECIFIC ADENOSINE DEAMINASE"/>
    <property type="match status" value="1"/>
</dbReference>
<dbReference type="Gene3D" id="3.40.140.10">
    <property type="entry name" value="Cytidine Deaminase, domain 2"/>
    <property type="match status" value="1"/>
</dbReference>
<dbReference type="EC" id="3.5.4.33" evidence="6"/>
<dbReference type="InterPro" id="IPR028883">
    <property type="entry name" value="tRNA_aden_deaminase"/>
</dbReference>
<accession>A0ABT7YQ65</accession>
<dbReference type="EMBL" id="JAUEMJ010000003">
    <property type="protein sequence ID" value="MDN3240755.1"/>
    <property type="molecule type" value="Genomic_DNA"/>
</dbReference>
<dbReference type="CDD" id="cd01285">
    <property type="entry name" value="nucleoside_deaminase"/>
    <property type="match status" value="1"/>
</dbReference>
<sequence>MQTRREVHEHWMRRALEIARTGGLPADLEPRPGVPAHPADTPLAEHPDAPAAPRQDLPVGAVVIGPDGSELAAAANAREALGDPTAHAEVLALRAAAIAHGDGWRLEDCTLVVTLEPCTMCAGAAVLARVGEIVFGAWEPKTGAVGSLWDVVRDPRLNHNPDVYGGILEAESAALLREHFGRSPNK</sequence>
<keyword evidence="2 6" id="KW-0479">Metal-binding</keyword>
<feature type="binding site" evidence="6">
    <location>
        <position position="118"/>
    </location>
    <ligand>
        <name>Zn(2+)</name>
        <dbReference type="ChEBI" id="CHEBI:29105"/>
        <note>catalytic</note>
    </ligand>
</feature>
<feature type="binding site" evidence="6">
    <location>
        <position position="87"/>
    </location>
    <ligand>
        <name>Zn(2+)</name>
        <dbReference type="ChEBI" id="CHEBI:29105"/>
        <note>catalytic</note>
    </ligand>
</feature>
<feature type="binding site" evidence="6">
    <location>
        <position position="121"/>
    </location>
    <ligand>
        <name>Zn(2+)</name>
        <dbReference type="ChEBI" id="CHEBI:29105"/>
        <note>catalytic</note>
    </ligand>
</feature>
<dbReference type="InterPro" id="IPR016193">
    <property type="entry name" value="Cytidine_deaminase-like"/>
</dbReference>
<dbReference type="PROSITE" id="PS51747">
    <property type="entry name" value="CYT_DCMP_DEAMINASES_2"/>
    <property type="match status" value="1"/>
</dbReference>
<comment type="subunit">
    <text evidence="6">Homodimer.</text>
</comment>
<evidence type="ECO:0000313" key="9">
    <source>
        <dbReference type="EMBL" id="MDN3240755.1"/>
    </source>
</evidence>
<protein>
    <recommendedName>
        <fullName evidence="6">tRNA-specific adenosine deaminase</fullName>
        <ecNumber evidence="6">3.5.4.33</ecNumber>
    </recommendedName>
</protein>
<keyword evidence="4 6" id="KW-0862">Zinc</keyword>
<evidence type="ECO:0000256" key="4">
    <source>
        <dbReference type="ARBA" id="ARBA00022833"/>
    </source>
</evidence>
<comment type="catalytic activity">
    <reaction evidence="5 6">
        <text>adenosine(34) in tRNA + H2O + H(+) = inosine(34) in tRNA + NH4(+)</text>
        <dbReference type="Rhea" id="RHEA:43168"/>
        <dbReference type="Rhea" id="RHEA-COMP:10373"/>
        <dbReference type="Rhea" id="RHEA-COMP:10374"/>
        <dbReference type="ChEBI" id="CHEBI:15377"/>
        <dbReference type="ChEBI" id="CHEBI:15378"/>
        <dbReference type="ChEBI" id="CHEBI:28938"/>
        <dbReference type="ChEBI" id="CHEBI:74411"/>
        <dbReference type="ChEBI" id="CHEBI:82852"/>
        <dbReference type="EC" id="3.5.4.33"/>
    </reaction>
</comment>
<dbReference type="HAMAP" id="MF_00972">
    <property type="entry name" value="tRNA_aden_deaminase"/>
    <property type="match status" value="1"/>
</dbReference>
<keyword evidence="10" id="KW-1185">Reference proteome</keyword>
<evidence type="ECO:0000256" key="5">
    <source>
        <dbReference type="ARBA" id="ARBA00048045"/>
    </source>
</evidence>
<dbReference type="GO" id="GO:0052717">
    <property type="term" value="F:tRNA-specific adenosine-34 deaminase activity"/>
    <property type="evidence" value="ECO:0007669"/>
    <property type="project" value="UniProtKB-EC"/>
</dbReference>
<proteinExistence type="inferred from homology"/>
<dbReference type="SUPFAM" id="SSF53927">
    <property type="entry name" value="Cytidine deaminase-like"/>
    <property type="match status" value="1"/>
</dbReference>
<comment type="similarity">
    <text evidence="6">Belongs to the cytidine and deoxycytidylate deaminase family.</text>
</comment>
<comment type="caution">
    <text evidence="9">The sequence shown here is derived from an EMBL/GenBank/DDBJ whole genome shotgun (WGS) entry which is preliminary data.</text>
</comment>
<evidence type="ECO:0000256" key="6">
    <source>
        <dbReference type="HAMAP-Rule" id="MF_00972"/>
    </source>
</evidence>